<dbReference type="PROSITE" id="PS51257">
    <property type="entry name" value="PROKAR_LIPOPROTEIN"/>
    <property type="match status" value="1"/>
</dbReference>
<dbReference type="RefSeq" id="WP_100916730.1">
    <property type="nucleotide sequence ID" value="NZ_CP025057.1"/>
</dbReference>
<keyword evidence="1" id="KW-0732">Signal</keyword>
<dbReference type="InterPro" id="IPR054816">
    <property type="entry name" value="Lipoprotein_mollicutes-type_CS"/>
</dbReference>
<dbReference type="KEGG" id="sfz:SFLOR_v1c07110"/>
<dbReference type="AlphaFoldDB" id="A0A2K8SE90"/>
<dbReference type="EMBL" id="CP025057">
    <property type="protein sequence ID" value="AUB31759.1"/>
    <property type="molecule type" value="Genomic_DNA"/>
</dbReference>
<dbReference type="Proteomes" id="UP000231823">
    <property type="component" value="Chromosome"/>
</dbReference>
<proteinExistence type="predicted"/>
<gene>
    <name evidence="2" type="ORF">SFLOR_v1c07110</name>
</gene>
<evidence type="ECO:0000256" key="1">
    <source>
        <dbReference type="SAM" id="SignalP"/>
    </source>
</evidence>
<feature type="signal peptide" evidence="1">
    <location>
        <begin position="1"/>
        <end position="23"/>
    </location>
</feature>
<evidence type="ECO:0008006" key="4">
    <source>
        <dbReference type="Google" id="ProtNLM"/>
    </source>
</evidence>
<dbReference type="NCBIfam" id="NF038029">
    <property type="entry name" value="LP_plasma"/>
    <property type="match status" value="1"/>
</dbReference>
<sequence>MKKLLSILSVFAITSSATVTVVACGTKTESKNENKPEEPKKDITKIVQDFEQEVSKIWSQHYEKEVAANLIGVESMEESNEFLNKYNIQKFSKPENKDKLTNENKKQLTNDVEKLFKVKLLEEKLNELKKVNKYKIILDEVDSVFENVELVFNDNFQIKSGEIVSGSYIGNVIVDYKVVTKYKGLADVEKFKQSGTLKYTSTESESFKKVGDVMYKNIAKDMFISKDTEKYVNLKWNNIKENKNDSDAYVGSNSQLKKYYNENNEFHEVLLKTINDKYFKQEFSSMEISYDKKSIYKTDDFAIQNKDYLVINNLNQSDNDIIGFDMRNAEQYKKFQKIIAQDEQESKSFLVDQFNYSNWSKIRSNYKIAQDTFLNNFLNKNEISEYQKTDNYKLAIAMGYIDFIGPSIKIGKEESSYNHQMPDFKLAISYSMNGITDQNYKSIIDFSLKLFNVYQNTYEINLKNIRYSATSVYFKKTKIWQEKEIKGANNLKINSALTDFKDIYYANLKESLDKKSLNNNMFKEKYIHFSIKNVDVNLVNNQVWINNRNNESFFRVNIDDESSSNFLKTPFQNFDYMTLNLFGIIKIKLKFDRSYIVNEWSIIF</sequence>
<keyword evidence="3" id="KW-1185">Reference proteome</keyword>
<protein>
    <recommendedName>
        <fullName evidence="4">Lipoprotein</fullName>
    </recommendedName>
</protein>
<evidence type="ECO:0000313" key="3">
    <source>
        <dbReference type="Proteomes" id="UP000231823"/>
    </source>
</evidence>
<accession>A0A2K8SE90</accession>
<feature type="chain" id="PRO_5014966207" description="Lipoprotein" evidence="1">
    <location>
        <begin position="24"/>
        <end position="604"/>
    </location>
</feature>
<name>A0A2K8SE90_9MOLU</name>
<reference evidence="2 3" key="1">
    <citation type="submission" date="2017-12" db="EMBL/GenBank/DDBJ databases">
        <title>Complete genome sequence of Spiroplasma floricola 23-6 (ATCC 29989).</title>
        <authorList>
            <person name="Tsai Y.-M."/>
            <person name="Wu P.-S."/>
            <person name="Lo W.-S."/>
            <person name="Kuo C.-H."/>
        </authorList>
    </citation>
    <scope>NUCLEOTIDE SEQUENCE [LARGE SCALE GENOMIC DNA]</scope>
    <source>
        <strain evidence="2 3">23-6</strain>
    </source>
</reference>
<evidence type="ECO:0000313" key="2">
    <source>
        <dbReference type="EMBL" id="AUB31759.1"/>
    </source>
</evidence>
<organism evidence="2 3">
    <name type="scientific">Spiroplasma floricola 23-6</name>
    <dbReference type="NCBI Taxonomy" id="1336749"/>
    <lineage>
        <taxon>Bacteria</taxon>
        <taxon>Bacillati</taxon>
        <taxon>Mycoplasmatota</taxon>
        <taxon>Mollicutes</taxon>
        <taxon>Entomoplasmatales</taxon>
        <taxon>Spiroplasmataceae</taxon>
        <taxon>Spiroplasma</taxon>
    </lineage>
</organism>
<dbReference type="OrthoDB" id="401283at2"/>